<keyword evidence="2" id="KW-1003">Cell membrane</keyword>
<evidence type="ECO:0000256" key="7">
    <source>
        <dbReference type="SAM" id="Phobius"/>
    </source>
</evidence>
<feature type="transmembrane region" description="Helical" evidence="7">
    <location>
        <begin position="35"/>
        <end position="68"/>
    </location>
</feature>
<accession>A0A3S4AGW3</accession>
<gene>
    <name evidence="8" type="ORF">ELQ92_12495</name>
</gene>
<evidence type="ECO:0000256" key="1">
    <source>
        <dbReference type="ARBA" id="ARBA00004651"/>
    </source>
</evidence>
<evidence type="ECO:0000313" key="9">
    <source>
        <dbReference type="Proteomes" id="UP000288603"/>
    </source>
</evidence>
<dbReference type="AlphaFoldDB" id="A0A3S4AGW3"/>
<keyword evidence="5 7" id="KW-0472">Membrane</keyword>
<dbReference type="InterPro" id="IPR051461">
    <property type="entry name" value="UPF0750_membrane"/>
</dbReference>
<keyword evidence="9" id="KW-1185">Reference proteome</keyword>
<feature type="transmembrane region" description="Helical" evidence="7">
    <location>
        <begin position="167"/>
        <end position="188"/>
    </location>
</feature>
<evidence type="ECO:0000256" key="6">
    <source>
        <dbReference type="SAM" id="MobiDB-lite"/>
    </source>
</evidence>
<keyword evidence="3 7" id="KW-0812">Transmembrane</keyword>
<evidence type="ECO:0000256" key="3">
    <source>
        <dbReference type="ARBA" id="ARBA00022692"/>
    </source>
</evidence>
<feature type="compositionally biased region" description="Low complexity" evidence="6">
    <location>
        <begin position="10"/>
        <end position="20"/>
    </location>
</feature>
<feature type="transmembrane region" description="Helical" evidence="7">
    <location>
        <begin position="99"/>
        <end position="117"/>
    </location>
</feature>
<evidence type="ECO:0000313" key="8">
    <source>
        <dbReference type="EMBL" id="RWZ59637.1"/>
    </source>
</evidence>
<dbReference type="Pfam" id="PF02588">
    <property type="entry name" value="YitT_membrane"/>
    <property type="match status" value="1"/>
</dbReference>
<feature type="transmembrane region" description="Helical" evidence="7">
    <location>
        <begin position="129"/>
        <end position="147"/>
    </location>
</feature>
<dbReference type="EMBL" id="RZNC01000004">
    <property type="protein sequence ID" value="RWZ59637.1"/>
    <property type="molecule type" value="Genomic_DNA"/>
</dbReference>
<evidence type="ECO:0000256" key="4">
    <source>
        <dbReference type="ARBA" id="ARBA00022989"/>
    </source>
</evidence>
<proteinExistence type="predicted"/>
<name>A0A3S4AGW3_9MICO</name>
<dbReference type="RefSeq" id="WP_128499471.1">
    <property type="nucleotide sequence ID" value="NZ_RZNC01000004.1"/>
</dbReference>
<comment type="subcellular location">
    <subcellularLocation>
        <location evidence="1">Cell membrane</location>
        <topology evidence="1">Multi-pass membrane protein</topology>
    </subcellularLocation>
</comment>
<comment type="caution">
    <text evidence="8">The sequence shown here is derived from an EMBL/GenBank/DDBJ whole genome shotgun (WGS) entry which is preliminary data.</text>
</comment>
<reference evidence="8 9" key="1">
    <citation type="submission" date="2018-12" db="EMBL/GenBank/DDBJ databases">
        <authorList>
            <person name="Li F."/>
        </authorList>
    </citation>
    <scope>NUCLEOTIDE SEQUENCE [LARGE SCALE GENOMIC DNA]</scope>
    <source>
        <strain evidence="8 9">8H24J-4-2</strain>
    </source>
</reference>
<dbReference type="PANTHER" id="PTHR33545">
    <property type="entry name" value="UPF0750 MEMBRANE PROTEIN YITT-RELATED"/>
    <property type="match status" value="1"/>
</dbReference>
<sequence>MTAEPSDQTPSAASPEPAPPVHAVAPPHSLVEDVFALVIGTLMVSFGLALLTASGAVTGGVAGVAILASYVSPLPFGVWFVLLNAPFFVLAVLRMGWAFTVKTIVTVVLVSLFSSLHPLMLDLDAVQPVYGVLFGSAVTGVGFIVLFRHRASVGGISILCLYLQDRFGWRAGYLQMGFDAVIVLSSVFVVPLPLLVLSFTGAVVLNLVIALNHRPNRYLA</sequence>
<evidence type="ECO:0000256" key="2">
    <source>
        <dbReference type="ARBA" id="ARBA00022475"/>
    </source>
</evidence>
<organism evidence="8 9">
    <name type="scientific">Labedella populi</name>
    <dbReference type="NCBI Taxonomy" id="2498850"/>
    <lineage>
        <taxon>Bacteria</taxon>
        <taxon>Bacillati</taxon>
        <taxon>Actinomycetota</taxon>
        <taxon>Actinomycetes</taxon>
        <taxon>Micrococcales</taxon>
        <taxon>Microbacteriaceae</taxon>
        <taxon>Labedella</taxon>
    </lineage>
</organism>
<evidence type="ECO:0000256" key="5">
    <source>
        <dbReference type="ARBA" id="ARBA00023136"/>
    </source>
</evidence>
<dbReference type="GO" id="GO:0005886">
    <property type="term" value="C:plasma membrane"/>
    <property type="evidence" value="ECO:0007669"/>
    <property type="project" value="UniProtKB-SubCell"/>
</dbReference>
<dbReference type="OrthoDB" id="3296441at2"/>
<dbReference type="PANTHER" id="PTHR33545:SF5">
    <property type="entry name" value="UPF0750 MEMBRANE PROTEIN YITT"/>
    <property type="match status" value="1"/>
</dbReference>
<feature type="transmembrane region" description="Helical" evidence="7">
    <location>
        <begin position="194"/>
        <end position="211"/>
    </location>
</feature>
<dbReference type="Proteomes" id="UP000288603">
    <property type="component" value="Unassembled WGS sequence"/>
</dbReference>
<dbReference type="InterPro" id="IPR003740">
    <property type="entry name" value="YitT"/>
</dbReference>
<feature type="region of interest" description="Disordered" evidence="6">
    <location>
        <begin position="1"/>
        <end position="20"/>
    </location>
</feature>
<keyword evidence="4 7" id="KW-1133">Transmembrane helix</keyword>
<protein>
    <submittedName>
        <fullName evidence="8">YitT family protein</fullName>
    </submittedName>
</protein>